<dbReference type="InterPro" id="IPR014014">
    <property type="entry name" value="RNA_helicase_DEAD_Q_motif"/>
</dbReference>
<keyword evidence="4 9" id="KW-0067">ATP-binding</keyword>
<dbReference type="PROSITE" id="PS51195">
    <property type="entry name" value="Q_MOTIF"/>
    <property type="match status" value="1"/>
</dbReference>
<dbReference type="PROSITE" id="PS00039">
    <property type="entry name" value="DEAD_ATP_HELICASE"/>
    <property type="match status" value="1"/>
</dbReference>
<evidence type="ECO:0000313" key="16">
    <source>
        <dbReference type="Proteomes" id="UP000265140"/>
    </source>
</evidence>
<feature type="domain" description="DEAD-box RNA helicase Q" evidence="14">
    <location>
        <begin position="9"/>
        <end position="37"/>
    </location>
</feature>
<evidence type="ECO:0000259" key="14">
    <source>
        <dbReference type="PROSITE" id="PS51195"/>
    </source>
</evidence>
<dbReference type="SMART" id="SM00487">
    <property type="entry name" value="DEXDc"/>
    <property type="match status" value="1"/>
</dbReference>
<reference evidence="15" key="4">
    <citation type="submission" date="2025-09" db="UniProtKB">
        <authorList>
            <consortium name="Ensembl"/>
        </authorList>
    </citation>
    <scope>IDENTIFICATION</scope>
</reference>
<evidence type="ECO:0000313" key="15">
    <source>
        <dbReference type="Ensembl" id="ENSELUP00000071793.2"/>
    </source>
</evidence>
<reference evidence="16" key="1">
    <citation type="journal article" date="2014" name="PLoS ONE">
        <title>The genome and linkage map of the northern pike (Esox lucius): conserved synteny revealed between the salmonid sister group and the Neoteleostei.</title>
        <authorList>
            <person name="Rondeau E.B."/>
            <person name="Minkley D.R."/>
            <person name="Leong J.S."/>
            <person name="Messmer A.M."/>
            <person name="Jantzen J.R."/>
            <person name="von Schalburg K.R."/>
            <person name="Lemon C."/>
            <person name="Bird N.H."/>
            <person name="Koop B.F."/>
        </authorList>
    </citation>
    <scope>NUCLEOTIDE SEQUENCE</scope>
</reference>
<evidence type="ECO:0000256" key="5">
    <source>
        <dbReference type="ARBA" id="ARBA00022884"/>
    </source>
</evidence>
<feature type="region of interest" description="Disordered" evidence="11">
    <location>
        <begin position="514"/>
        <end position="552"/>
    </location>
</feature>
<feature type="domain" description="Helicase ATP-binding" evidence="12">
    <location>
        <begin position="40"/>
        <end position="223"/>
    </location>
</feature>
<evidence type="ECO:0000256" key="8">
    <source>
        <dbReference type="PROSITE-ProRule" id="PRU00552"/>
    </source>
</evidence>
<dbReference type="GO" id="GO:0005524">
    <property type="term" value="F:ATP binding"/>
    <property type="evidence" value="ECO:0007669"/>
    <property type="project" value="UniProtKB-UniRule"/>
</dbReference>
<dbReference type="Bgee" id="ENSELUG00000002616">
    <property type="expression patterns" value="Expressed in testis and 14 other cell types or tissues"/>
</dbReference>
<comment type="catalytic activity">
    <reaction evidence="7 10">
        <text>ATP + H2O = ADP + phosphate + H(+)</text>
        <dbReference type="Rhea" id="RHEA:13065"/>
        <dbReference type="ChEBI" id="CHEBI:15377"/>
        <dbReference type="ChEBI" id="CHEBI:15378"/>
        <dbReference type="ChEBI" id="CHEBI:30616"/>
        <dbReference type="ChEBI" id="CHEBI:43474"/>
        <dbReference type="ChEBI" id="CHEBI:456216"/>
        <dbReference type="EC" id="3.6.4.13"/>
    </reaction>
</comment>
<dbReference type="InterPro" id="IPR025313">
    <property type="entry name" value="SPB4-like_CTE"/>
</dbReference>
<reference evidence="15" key="2">
    <citation type="submission" date="2020-02" db="EMBL/GenBank/DDBJ databases">
        <title>Esox lucius (northern pike) genome, fEsoLuc1, primary haplotype.</title>
        <authorList>
            <person name="Myers G."/>
            <person name="Karagic N."/>
            <person name="Meyer A."/>
            <person name="Pippel M."/>
            <person name="Reichard M."/>
            <person name="Winkler S."/>
            <person name="Tracey A."/>
            <person name="Sims Y."/>
            <person name="Howe K."/>
            <person name="Rhie A."/>
            <person name="Formenti G."/>
            <person name="Durbin R."/>
            <person name="Fedrigo O."/>
            <person name="Jarvis E.D."/>
        </authorList>
    </citation>
    <scope>NUCLEOTIDE SEQUENCE [LARGE SCALE GENOMIC DNA]</scope>
</reference>
<organism evidence="15 16">
    <name type="scientific">Esox lucius</name>
    <name type="common">Northern pike</name>
    <dbReference type="NCBI Taxonomy" id="8010"/>
    <lineage>
        <taxon>Eukaryota</taxon>
        <taxon>Metazoa</taxon>
        <taxon>Chordata</taxon>
        <taxon>Craniata</taxon>
        <taxon>Vertebrata</taxon>
        <taxon>Euteleostomi</taxon>
        <taxon>Actinopterygii</taxon>
        <taxon>Neopterygii</taxon>
        <taxon>Teleostei</taxon>
        <taxon>Protacanthopterygii</taxon>
        <taxon>Esociformes</taxon>
        <taxon>Esocidae</taxon>
        <taxon>Esox</taxon>
    </lineage>
</organism>
<dbReference type="Proteomes" id="UP000265140">
    <property type="component" value="Chromosome 14"/>
</dbReference>
<dbReference type="GeneTree" id="ENSGT00550000074969"/>
<dbReference type="PANTHER" id="PTHR24031">
    <property type="entry name" value="RNA HELICASE"/>
    <property type="match status" value="1"/>
</dbReference>
<dbReference type="PROSITE" id="PS51194">
    <property type="entry name" value="HELICASE_CTER"/>
    <property type="match status" value="1"/>
</dbReference>
<dbReference type="InterPro" id="IPR011545">
    <property type="entry name" value="DEAD/DEAH_box_helicase_dom"/>
</dbReference>
<evidence type="ECO:0000256" key="3">
    <source>
        <dbReference type="ARBA" id="ARBA00022806"/>
    </source>
</evidence>
<dbReference type="InterPro" id="IPR001650">
    <property type="entry name" value="Helicase_C-like"/>
</dbReference>
<dbReference type="GO" id="GO:0016787">
    <property type="term" value="F:hydrolase activity"/>
    <property type="evidence" value="ECO:0007669"/>
    <property type="project" value="UniProtKB-KW"/>
</dbReference>
<dbReference type="Pfam" id="PF00271">
    <property type="entry name" value="Helicase_C"/>
    <property type="match status" value="1"/>
</dbReference>
<dbReference type="InterPro" id="IPR014001">
    <property type="entry name" value="Helicase_ATP-bd"/>
</dbReference>
<dbReference type="Pfam" id="PF13959">
    <property type="entry name" value="CTE_SPB4"/>
    <property type="match status" value="1"/>
</dbReference>
<protein>
    <recommendedName>
        <fullName evidence="10">ATP-dependent RNA helicase</fullName>
        <ecNumber evidence="10">3.6.4.13</ecNumber>
    </recommendedName>
</protein>
<accession>A0A6Q2Z1S3</accession>
<evidence type="ECO:0000256" key="4">
    <source>
        <dbReference type="ARBA" id="ARBA00022840"/>
    </source>
</evidence>
<dbReference type="CDD" id="cd18787">
    <property type="entry name" value="SF2_C_DEAD"/>
    <property type="match status" value="1"/>
</dbReference>
<proteinExistence type="inferred from homology"/>
<comment type="domain">
    <text evidence="10">The Q motif is unique to and characteristic of the DEAD box family of RNA helicases and controls ATP binding and hydrolysis.</text>
</comment>
<dbReference type="EC" id="3.6.4.13" evidence="10"/>
<dbReference type="GO" id="GO:0003724">
    <property type="term" value="F:RNA helicase activity"/>
    <property type="evidence" value="ECO:0007669"/>
    <property type="project" value="UniProtKB-EC"/>
</dbReference>
<dbReference type="SMART" id="SM00490">
    <property type="entry name" value="HELICc"/>
    <property type="match status" value="1"/>
</dbReference>
<dbReference type="SUPFAM" id="SSF52540">
    <property type="entry name" value="P-loop containing nucleoside triphosphate hydrolases"/>
    <property type="match status" value="2"/>
</dbReference>
<name>A0A6Q2Z1S3_ESOLU</name>
<evidence type="ECO:0000256" key="2">
    <source>
        <dbReference type="ARBA" id="ARBA00022801"/>
    </source>
</evidence>
<evidence type="ECO:0000259" key="12">
    <source>
        <dbReference type="PROSITE" id="PS51192"/>
    </source>
</evidence>
<reference evidence="15" key="3">
    <citation type="submission" date="2025-08" db="UniProtKB">
        <authorList>
            <consortium name="Ensembl"/>
        </authorList>
    </citation>
    <scope>IDENTIFICATION</scope>
</reference>
<dbReference type="GO" id="GO:0003723">
    <property type="term" value="F:RNA binding"/>
    <property type="evidence" value="ECO:0007669"/>
    <property type="project" value="UniProtKB-UniRule"/>
</dbReference>
<keyword evidence="1 9" id="KW-0547">Nucleotide-binding</keyword>
<feature type="region of interest" description="Disordered" evidence="11">
    <location>
        <begin position="452"/>
        <end position="501"/>
    </location>
</feature>
<comment type="similarity">
    <text evidence="6">Belongs to the DEAD box helicase family. DDX55/SPB4 subfamily.</text>
</comment>
<dbReference type="InterPro" id="IPR000629">
    <property type="entry name" value="RNA-helicase_DEAD-box_CS"/>
</dbReference>
<keyword evidence="16" id="KW-1185">Reference proteome</keyword>
<keyword evidence="3 9" id="KW-0347">Helicase</keyword>
<keyword evidence="2 9" id="KW-0378">Hydrolase</keyword>
<gene>
    <name evidence="15" type="primary">DDX55</name>
</gene>
<dbReference type="PROSITE" id="PS51192">
    <property type="entry name" value="HELICASE_ATP_BIND_1"/>
    <property type="match status" value="1"/>
</dbReference>
<feature type="compositionally biased region" description="Basic residues" evidence="11">
    <location>
        <begin position="459"/>
        <end position="486"/>
    </location>
</feature>
<dbReference type="CDD" id="cd17960">
    <property type="entry name" value="DEADc_DDX55"/>
    <property type="match status" value="1"/>
</dbReference>
<evidence type="ECO:0000256" key="6">
    <source>
        <dbReference type="ARBA" id="ARBA00038002"/>
    </source>
</evidence>
<evidence type="ECO:0000256" key="11">
    <source>
        <dbReference type="SAM" id="MobiDB-lite"/>
    </source>
</evidence>
<evidence type="ECO:0000256" key="7">
    <source>
        <dbReference type="ARBA" id="ARBA00047984"/>
    </source>
</evidence>
<dbReference type="InterPro" id="IPR027417">
    <property type="entry name" value="P-loop_NTPase"/>
</dbReference>
<evidence type="ECO:0000256" key="1">
    <source>
        <dbReference type="ARBA" id="ARBA00022741"/>
    </source>
</evidence>
<dbReference type="FunFam" id="3.40.50.300:FF:000877">
    <property type="entry name" value="RNA helicase"/>
    <property type="match status" value="1"/>
</dbReference>
<feature type="domain" description="Helicase C-terminal" evidence="13">
    <location>
        <begin position="184"/>
        <end position="349"/>
    </location>
</feature>
<keyword evidence="5 10" id="KW-0694">RNA-binding</keyword>
<dbReference type="SMART" id="SM01178">
    <property type="entry name" value="DUF4217"/>
    <property type="match status" value="1"/>
</dbReference>
<evidence type="ECO:0000256" key="9">
    <source>
        <dbReference type="RuleBase" id="RU000492"/>
    </source>
</evidence>
<comment type="function">
    <text evidence="10">RNA helicase.</text>
</comment>
<dbReference type="Ensembl" id="ENSELUT00000086901.2">
    <property type="protein sequence ID" value="ENSELUP00000071793.2"/>
    <property type="gene ID" value="ENSELUG00000002616.3"/>
</dbReference>
<evidence type="ECO:0000256" key="10">
    <source>
        <dbReference type="RuleBase" id="RU365068"/>
    </source>
</evidence>
<feature type="short sequence motif" description="Q motif" evidence="8">
    <location>
        <begin position="9"/>
        <end position="37"/>
    </location>
</feature>
<evidence type="ECO:0000259" key="13">
    <source>
        <dbReference type="PROSITE" id="PS51194"/>
    </source>
</evidence>
<dbReference type="Pfam" id="PF00270">
    <property type="entry name" value="DEAD"/>
    <property type="match status" value="1"/>
</dbReference>
<dbReference type="AlphaFoldDB" id="A0A6Q2Z1S3"/>
<dbReference type="Gene3D" id="3.40.50.300">
    <property type="entry name" value="P-loop containing nucleotide triphosphate hydrolases"/>
    <property type="match status" value="2"/>
</dbReference>
<sequence length="552" mass="62485">MENTTEGKWDSLPVKLHDSIMQTLDELGFTHMTPVQSACIPLFMRNKDVAAEAVTGSGKTLAFVIPIIEILLKREDKLKKMQVGALIVTPTRELALQISEVMGQFLKKFPQFRQILLIGGSNPIEDVEKFKEQGANILIATPGRLEDMFRRKADGLDLTLSVKHLEVLVLDEADRLLDMGFEASLNVILGYLPKQRRTGLFSATQTQELEKLVRAGLRNPVRITVKEKGVAASCMQKTPARLCNYYIVSNTHILVFQVFCVQSLKSGVLVCTDVMARGIDIPEVHWVLQYDPPSSASAFVHRCGRTARIGNQGNALVFLLPMEESYVTFLSINQKCPLEQMAPVSDVVDVLPKVKALALADRAMFDRGMRAFVSTIQAYAKHECSLIFRVKDLDFVALARGFALLRMPRMPELKGKNFPEFEEMAIDTDSIRYKDKQREKLRQKLLIELKMKREERAAAPKRHNDKNKAWSKQKNRKERRRKTAAKRNRDEGSDMDDEDMKELLKDTRLLKRLKKGQISEEDFEEQLTGGQKNQRKTAGPSEDPHSSAGEDV</sequence>